<evidence type="ECO:0000313" key="1">
    <source>
        <dbReference type="EMBL" id="MBW4434322.1"/>
    </source>
</evidence>
<name>A0A9E3LUY6_9NOST</name>
<gene>
    <name evidence="1" type="ORF">KME28_22055</name>
</gene>
<proteinExistence type="predicted"/>
<sequence>METLQVKFSDRVCEVLNCYPEWQQVVNDAVNKPPFDENYCPEVVEVFDQHGLLVGRICDSYSYETTRNIDQKSDFFAWLVNGELAVFYVDSEIVVNRLQLLPSIQIES</sequence>
<accession>A0A9E3LUY6</accession>
<reference evidence="1" key="1">
    <citation type="submission" date="2021-05" db="EMBL/GenBank/DDBJ databases">
        <authorList>
            <person name="Pietrasiak N."/>
            <person name="Ward R."/>
            <person name="Stajich J.E."/>
            <person name="Kurbessoian T."/>
        </authorList>
    </citation>
    <scope>NUCLEOTIDE SEQUENCE</scope>
    <source>
        <strain evidence="1">HA4357-MV3</strain>
    </source>
</reference>
<comment type="caution">
    <text evidence="1">The sequence shown here is derived from an EMBL/GenBank/DDBJ whole genome shotgun (WGS) entry which is preliminary data.</text>
</comment>
<dbReference type="Proteomes" id="UP000813215">
    <property type="component" value="Unassembled WGS sequence"/>
</dbReference>
<organism evidence="1 2">
    <name type="scientific">Pelatocladus maniniholoensis HA4357-MV3</name>
    <dbReference type="NCBI Taxonomy" id="1117104"/>
    <lineage>
        <taxon>Bacteria</taxon>
        <taxon>Bacillati</taxon>
        <taxon>Cyanobacteriota</taxon>
        <taxon>Cyanophyceae</taxon>
        <taxon>Nostocales</taxon>
        <taxon>Nostocaceae</taxon>
        <taxon>Pelatocladus</taxon>
    </lineage>
</organism>
<dbReference type="EMBL" id="JAHHHW010000127">
    <property type="protein sequence ID" value="MBW4434322.1"/>
    <property type="molecule type" value="Genomic_DNA"/>
</dbReference>
<evidence type="ECO:0000313" key="2">
    <source>
        <dbReference type="Proteomes" id="UP000813215"/>
    </source>
</evidence>
<protein>
    <submittedName>
        <fullName evidence="1">Uncharacterized protein</fullName>
    </submittedName>
</protein>
<dbReference type="AlphaFoldDB" id="A0A9E3LUY6"/>
<reference evidence="1" key="2">
    <citation type="journal article" date="2022" name="Microbiol. Resour. Announc.">
        <title>Metagenome Sequencing to Explore Phylogenomics of Terrestrial Cyanobacteria.</title>
        <authorList>
            <person name="Ward R.D."/>
            <person name="Stajich J.E."/>
            <person name="Johansen J.R."/>
            <person name="Huntemann M."/>
            <person name="Clum A."/>
            <person name="Foster B."/>
            <person name="Foster B."/>
            <person name="Roux S."/>
            <person name="Palaniappan K."/>
            <person name="Varghese N."/>
            <person name="Mukherjee S."/>
            <person name="Reddy T.B.K."/>
            <person name="Daum C."/>
            <person name="Copeland A."/>
            <person name="Chen I.A."/>
            <person name="Ivanova N.N."/>
            <person name="Kyrpides N.C."/>
            <person name="Shapiro N."/>
            <person name="Eloe-Fadrosh E.A."/>
            <person name="Pietrasiak N."/>
        </authorList>
    </citation>
    <scope>NUCLEOTIDE SEQUENCE</scope>
    <source>
        <strain evidence="1">HA4357-MV3</strain>
    </source>
</reference>